<dbReference type="Proteomes" id="UP001189624">
    <property type="component" value="Chromosome 11"/>
</dbReference>
<sequence>MLDNEKGKRILVLRRAEKRKSINHLQEVLCHTPIRQFLGFPKGHNRRFDHEKVGNSLINLGGMAHANKAQEEIGKTQIRRTRQ</sequence>
<proteinExistence type="predicted"/>
<name>A0AA86W587_9FABA</name>
<dbReference type="Gramene" id="rna-AYBTSS11_LOCUS31038">
    <property type="protein sequence ID" value="CAJ1978837.1"/>
    <property type="gene ID" value="gene-AYBTSS11_LOCUS31038"/>
</dbReference>
<organism evidence="1 2">
    <name type="scientific">Sphenostylis stenocarpa</name>
    <dbReference type="NCBI Taxonomy" id="92480"/>
    <lineage>
        <taxon>Eukaryota</taxon>
        <taxon>Viridiplantae</taxon>
        <taxon>Streptophyta</taxon>
        <taxon>Embryophyta</taxon>
        <taxon>Tracheophyta</taxon>
        <taxon>Spermatophyta</taxon>
        <taxon>Magnoliopsida</taxon>
        <taxon>eudicotyledons</taxon>
        <taxon>Gunneridae</taxon>
        <taxon>Pentapetalae</taxon>
        <taxon>rosids</taxon>
        <taxon>fabids</taxon>
        <taxon>Fabales</taxon>
        <taxon>Fabaceae</taxon>
        <taxon>Papilionoideae</taxon>
        <taxon>50 kb inversion clade</taxon>
        <taxon>NPAAA clade</taxon>
        <taxon>indigoferoid/millettioid clade</taxon>
        <taxon>Phaseoleae</taxon>
        <taxon>Sphenostylis</taxon>
    </lineage>
</organism>
<accession>A0AA86W587</accession>
<gene>
    <name evidence="1" type="ORF">AYBTSS11_LOCUS31038</name>
</gene>
<keyword evidence="2" id="KW-1185">Reference proteome</keyword>
<reference evidence="1" key="1">
    <citation type="submission" date="2023-10" db="EMBL/GenBank/DDBJ databases">
        <authorList>
            <person name="Domelevo Entfellner J.-B."/>
        </authorList>
    </citation>
    <scope>NUCLEOTIDE SEQUENCE</scope>
</reference>
<dbReference type="EMBL" id="OY731408">
    <property type="protein sequence ID" value="CAJ1978837.1"/>
    <property type="molecule type" value="Genomic_DNA"/>
</dbReference>
<evidence type="ECO:0000313" key="2">
    <source>
        <dbReference type="Proteomes" id="UP001189624"/>
    </source>
</evidence>
<evidence type="ECO:0000313" key="1">
    <source>
        <dbReference type="EMBL" id="CAJ1978837.1"/>
    </source>
</evidence>
<protein>
    <submittedName>
        <fullName evidence="1">Uncharacterized protein</fullName>
    </submittedName>
</protein>
<dbReference type="AlphaFoldDB" id="A0AA86W587"/>